<dbReference type="Gene3D" id="3.40.250.10">
    <property type="entry name" value="Rhodanese-like domain"/>
    <property type="match status" value="2"/>
</dbReference>
<dbReference type="PANTHER" id="PTHR11364">
    <property type="entry name" value="THIOSULFATE SULFERTANSFERASE"/>
    <property type="match status" value="1"/>
</dbReference>
<dbReference type="Proteomes" id="UP000587991">
    <property type="component" value="Unassembled WGS sequence"/>
</dbReference>
<dbReference type="CDD" id="cd01449">
    <property type="entry name" value="TST_Repeat_2"/>
    <property type="match status" value="1"/>
</dbReference>
<comment type="caution">
    <text evidence="4">The sequence shown here is derived from an EMBL/GenBank/DDBJ whole genome shotgun (WGS) entry which is preliminary data.</text>
</comment>
<dbReference type="InterPro" id="IPR001763">
    <property type="entry name" value="Rhodanese-like_dom"/>
</dbReference>
<evidence type="ECO:0000313" key="5">
    <source>
        <dbReference type="Proteomes" id="UP000587991"/>
    </source>
</evidence>
<dbReference type="GO" id="GO:0004792">
    <property type="term" value="F:thiosulfate-cyanide sulfurtransferase activity"/>
    <property type="evidence" value="ECO:0007669"/>
    <property type="project" value="TreeGrafter"/>
</dbReference>
<dbReference type="Pfam" id="PF00581">
    <property type="entry name" value="Rhodanese"/>
    <property type="match status" value="2"/>
</dbReference>
<keyword evidence="2" id="KW-0677">Repeat</keyword>
<gene>
    <name evidence="4" type="ORF">HF682_07840</name>
</gene>
<organism evidence="4 5">
    <name type="scientific">Leeia aquatica</name>
    <dbReference type="NCBI Taxonomy" id="2725557"/>
    <lineage>
        <taxon>Bacteria</taxon>
        <taxon>Pseudomonadati</taxon>
        <taxon>Pseudomonadota</taxon>
        <taxon>Betaproteobacteria</taxon>
        <taxon>Neisseriales</taxon>
        <taxon>Leeiaceae</taxon>
        <taxon>Leeia</taxon>
    </lineage>
</organism>
<evidence type="ECO:0000256" key="2">
    <source>
        <dbReference type="ARBA" id="ARBA00022737"/>
    </source>
</evidence>
<dbReference type="EMBL" id="JABAIM010000001">
    <property type="protein sequence ID" value="NLR75068.1"/>
    <property type="molecule type" value="Genomic_DNA"/>
</dbReference>
<proteinExistence type="predicted"/>
<sequence>MYQTLIDAASLQALQGQVCLLDCSHQLTDLSWGRAQYAAGHLPGAQFASLEDDLSAAKTGRNGRHPLPERAHFAETVARWGITPRTQVVAYDSSGGMYAARLWWMLRWLGHQAVAVLDGGVAAWQAAGGALTTELPQVVPAAPYPLQPADEPVRVETVLTNLQHPAFVVLDARAPGRFAGEGETMDPVGGHIPGARNFFFQNNLQADGRFKPADVLRQQFEQLLAGVAPSELVHQCGSGVTACHNLLAMSHAGLTGSRLYAGSWSEWCSDASRPVATGTEA</sequence>
<feature type="domain" description="Rhodanese" evidence="3">
    <location>
        <begin position="163"/>
        <end position="276"/>
    </location>
</feature>
<dbReference type="InterPro" id="IPR036873">
    <property type="entry name" value="Rhodanese-like_dom_sf"/>
</dbReference>
<name>A0A847SD25_9NEIS</name>
<dbReference type="RefSeq" id="WP_168876624.1">
    <property type="nucleotide sequence ID" value="NZ_JABAIM010000001.1"/>
</dbReference>
<keyword evidence="1 4" id="KW-0808">Transferase</keyword>
<evidence type="ECO:0000259" key="3">
    <source>
        <dbReference type="PROSITE" id="PS50206"/>
    </source>
</evidence>
<dbReference type="SUPFAM" id="SSF52821">
    <property type="entry name" value="Rhodanese/Cell cycle control phosphatase"/>
    <property type="match status" value="2"/>
</dbReference>
<dbReference type="SMART" id="SM00450">
    <property type="entry name" value="RHOD"/>
    <property type="match status" value="2"/>
</dbReference>
<feature type="domain" description="Rhodanese" evidence="3">
    <location>
        <begin position="14"/>
        <end position="133"/>
    </location>
</feature>
<dbReference type="PROSITE" id="PS50206">
    <property type="entry name" value="RHODANESE_3"/>
    <property type="match status" value="2"/>
</dbReference>
<dbReference type="FunFam" id="3.40.250.10:FF:000035">
    <property type="entry name" value="Thiosulfate sulfurtransferase"/>
    <property type="match status" value="1"/>
</dbReference>
<dbReference type="CDD" id="cd01448">
    <property type="entry name" value="TST_Repeat_1"/>
    <property type="match status" value="1"/>
</dbReference>
<evidence type="ECO:0000313" key="4">
    <source>
        <dbReference type="EMBL" id="NLR75068.1"/>
    </source>
</evidence>
<dbReference type="PANTHER" id="PTHR11364:SF27">
    <property type="entry name" value="SULFURTRANSFERASE"/>
    <property type="match status" value="1"/>
</dbReference>
<dbReference type="InterPro" id="IPR045078">
    <property type="entry name" value="TST/MPST-like"/>
</dbReference>
<keyword evidence="5" id="KW-1185">Reference proteome</keyword>
<dbReference type="AlphaFoldDB" id="A0A847SD25"/>
<reference evidence="4 5" key="1">
    <citation type="submission" date="2020-04" db="EMBL/GenBank/DDBJ databases">
        <title>Draft genome of Leeia sp. IMCC25680.</title>
        <authorList>
            <person name="Song J."/>
            <person name="Cho J.-C."/>
        </authorList>
    </citation>
    <scope>NUCLEOTIDE SEQUENCE [LARGE SCALE GENOMIC DNA]</scope>
    <source>
        <strain evidence="4 5">IMCC25680</strain>
    </source>
</reference>
<protein>
    <submittedName>
        <fullName evidence="4">Sulfurtransferase</fullName>
    </submittedName>
</protein>
<accession>A0A847SD25</accession>
<evidence type="ECO:0000256" key="1">
    <source>
        <dbReference type="ARBA" id="ARBA00022679"/>
    </source>
</evidence>